<feature type="domain" description="EF-hand" evidence="3">
    <location>
        <begin position="10"/>
        <end position="45"/>
    </location>
</feature>
<dbReference type="CDD" id="cd00051">
    <property type="entry name" value="EFh"/>
    <property type="match status" value="2"/>
</dbReference>
<accession>A0ABM0MS30</accession>
<evidence type="ECO:0000256" key="1">
    <source>
        <dbReference type="ARBA" id="ARBA00022737"/>
    </source>
</evidence>
<dbReference type="SMART" id="SM00054">
    <property type="entry name" value="EFh"/>
    <property type="match status" value="4"/>
</dbReference>
<name>A0ABM0MS30_SACKO</name>
<dbReference type="PANTHER" id="PTHR23050">
    <property type="entry name" value="CALCIUM BINDING PROTEIN"/>
    <property type="match status" value="1"/>
</dbReference>
<protein>
    <submittedName>
        <fullName evidence="5">Calmodulin-like</fullName>
    </submittedName>
</protein>
<proteinExistence type="predicted"/>
<gene>
    <name evidence="5" type="primary">LOC100367142</name>
</gene>
<dbReference type="PROSITE" id="PS00018">
    <property type="entry name" value="EF_HAND_1"/>
    <property type="match status" value="4"/>
</dbReference>
<dbReference type="InterPro" id="IPR011992">
    <property type="entry name" value="EF-hand-dom_pair"/>
</dbReference>
<keyword evidence="1" id="KW-0677">Repeat</keyword>
<keyword evidence="2" id="KW-0106">Calcium</keyword>
<sequence>MGCSNSRQDLSKDDLYHAFREFDRNHDGFISIDELRRTMKKLGEKITEDELREMMREADQDGDGRVNYREFVKIIRAEDILDNHTVDNGPADLMEVFQDIDVDGNGYITADELRGALAKVPDTYTETDIEQMMEEADIDGDGQVNYMEFLRVTRKH</sequence>
<dbReference type="InterPro" id="IPR050145">
    <property type="entry name" value="Centrin_CML-like"/>
</dbReference>
<dbReference type="InterPro" id="IPR018247">
    <property type="entry name" value="EF_Hand_1_Ca_BS"/>
</dbReference>
<dbReference type="Proteomes" id="UP000694865">
    <property type="component" value="Unplaced"/>
</dbReference>
<feature type="domain" description="EF-hand" evidence="3">
    <location>
        <begin position="46"/>
        <end position="81"/>
    </location>
</feature>
<dbReference type="RefSeq" id="XP_006822821.1">
    <property type="nucleotide sequence ID" value="XM_006822758.1"/>
</dbReference>
<dbReference type="PROSITE" id="PS50222">
    <property type="entry name" value="EF_HAND_2"/>
    <property type="match status" value="4"/>
</dbReference>
<organism evidence="4 5">
    <name type="scientific">Saccoglossus kowalevskii</name>
    <name type="common">Acorn worm</name>
    <dbReference type="NCBI Taxonomy" id="10224"/>
    <lineage>
        <taxon>Eukaryota</taxon>
        <taxon>Metazoa</taxon>
        <taxon>Hemichordata</taxon>
        <taxon>Enteropneusta</taxon>
        <taxon>Harrimaniidae</taxon>
        <taxon>Saccoglossus</taxon>
    </lineage>
</organism>
<evidence type="ECO:0000313" key="5">
    <source>
        <dbReference type="RefSeq" id="XP_006822821.1"/>
    </source>
</evidence>
<dbReference type="GeneID" id="100367142"/>
<dbReference type="Gene3D" id="1.10.238.10">
    <property type="entry name" value="EF-hand"/>
    <property type="match status" value="2"/>
</dbReference>
<evidence type="ECO:0000259" key="3">
    <source>
        <dbReference type="PROSITE" id="PS50222"/>
    </source>
</evidence>
<evidence type="ECO:0000313" key="4">
    <source>
        <dbReference type="Proteomes" id="UP000694865"/>
    </source>
</evidence>
<reference evidence="5" key="1">
    <citation type="submission" date="2025-08" db="UniProtKB">
        <authorList>
            <consortium name="RefSeq"/>
        </authorList>
    </citation>
    <scope>IDENTIFICATION</scope>
    <source>
        <tissue evidence="5">Testes</tissue>
    </source>
</reference>
<dbReference type="InterPro" id="IPR002048">
    <property type="entry name" value="EF_hand_dom"/>
</dbReference>
<feature type="domain" description="EF-hand" evidence="3">
    <location>
        <begin position="88"/>
        <end position="123"/>
    </location>
</feature>
<keyword evidence="4" id="KW-1185">Reference proteome</keyword>
<dbReference type="SUPFAM" id="SSF47473">
    <property type="entry name" value="EF-hand"/>
    <property type="match status" value="1"/>
</dbReference>
<evidence type="ECO:0000256" key="2">
    <source>
        <dbReference type="ARBA" id="ARBA00022837"/>
    </source>
</evidence>
<dbReference type="Pfam" id="PF13499">
    <property type="entry name" value="EF-hand_7"/>
    <property type="match status" value="2"/>
</dbReference>
<feature type="domain" description="EF-hand" evidence="3">
    <location>
        <begin position="124"/>
        <end position="156"/>
    </location>
</feature>